<feature type="compositionally biased region" description="Polar residues" evidence="6">
    <location>
        <begin position="333"/>
        <end position="361"/>
    </location>
</feature>
<dbReference type="PANTHER" id="PTHR14003">
    <property type="entry name" value="TRANSCRIPTIONAL REPRESSOR PROTEIN YY"/>
    <property type="match status" value="1"/>
</dbReference>
<feature type="compositionally biased region" description="Low complexity" evidence="6">
    <location>
        <begin position="1601"/>
        <end position="1616"/>
    </location>
</feature>
<dbReference type="PROSITE" id="PS50157">
    <property type="entry name" value="ZINC_FINGER_C2H2_2"/>
    <property type="match status" value="4"/>
</dbReference>
<accession>A0A8J4SPH7</accession>
<dbReference type="InterPro" id="IPR036236">
    <property type="entry name" value="Znf_C2H2_sf"/>
</dbReference>
<evidence type="ECO:0000256" key="3">
    <source>
        <dbReference type="ARBA" id="ARBA00022771"/>
    </source>
</evidence>
<dbReference type="GO" id="GO:0000981">
    <property type="term" value="F:DNA-binding transcription factor activity, RNA polymerase II-specific"/>
    <property type="evidence" value="ECO:0007669"/>
    <property type="project" value="TreeGrafter"/>
</dbReference>
<evidence type="ECO:0000256" key="5">
    <source>
        <dbReference type="PROSITE-ProRule" id="PRU00042"/>
    </source>
</evidence>
<name>A0A8J4SPH7_9TREM</name>
<feature type="compositionally biased region" description="Low complexity" evidence="6">
    <location>
        <begin position="125"/>
        <end position="137"/>
    </location>
</feature>
<evidence type="ECO:0000256" key="2">
    <source>
        <dbReference type="ARBA" id="ARBA00022737"/>
    </source>
</evidence>
<dbReference type="FunFam" id="3.30.160.60:FF:000100">
    <property type="entry name" value="Zinc finger 45-like"/>
    <property type="match status" value="1"/>
</dbReference>
<proteinExistence type="predicted"/>
<dbReference type="FunFam" id="3.30.160.60:FF:000534">
    <property type="entry name" value="zinc finger protein 674"/>
    <property type="match status" value="1"/>
</dbReference>
<dbReference type="OrthoDB" id="10072647at2759"/>
<evidence type="ECO:0000256" key="6">
    <source>
        <dbReference type="SAM" id="MobiDB-lite"/>
    </source>
</evidence>
<keyword evidence="3 5" id="KW-0863">Zinc-finger</keyword>
<dbReference type="GO" id="GO:0000785">
    <property type="term" value="C:chromatin"/>
    <property type="evidence" value="ECO:0007669"/>
    <property type="project" value="TreeGrafter"/>
</dbReference>
<feature type="region of interest" description="Disordered" evidence="6">
    <location>
        <begin position="1591"/>
        <end position="1653"/>
    </location>
</feature>
<keyword evidence="4" id="KW-0862">Zinc</keyword>
<dbReference type="GO" id="GO:0008270">
    <property type="term" value="F:zinc ion binding"/>
    <property type="evidence" value="ECO:0007669"/>
    <property type="project" value="UniProtKB-KW"/>
</dbReference>
<evidence type="ECO:0000259" key="7">
    <source>
        <dbReference type="PROSITE" id="PS50157"/>
    </source>
</evidence>
<dbReference type="Gene3D" id="3.30.160.60">
    <property type="entry name" value="Classic Zinc Finger"/>
    <property type="match status" value="3"/>
</dbReference>
<dbReference type="PANTHER" id="PTHR14003:SF19">
    <property type="entry name" value="YY2 TRANSCRIPTION FACTOR"/>
    <property type="match status" value="1"/>
</dbReference>
<feature type="domain" description="C2H2-type" evidence="7">
    <location>
        <begin position="858"/>
        <end position="886"/>
    </location>
</feature>
<dbReference type="GO" id="GO:0005667">
    <property type="term" value="C:transcription regulator complex"/>
    <property type="evidence" value="ECO:0007669"/>
    <property type="project" value="TreeGrafter"/>
</dbReference>
<feature type="domain" description="C2H2-type" evidence="7">
    <location>
        <begin position="887"/>
        <end position="914"/>
    </location>
</feature>
<evidence type="ECO:0000256" key="4">
    <source>
        <dbReference type="ARBA" id="ARBA00022833"/>
    </source>
</evidence>
<feature type="region of interest" description="Disordered" evidence="6">
    <location>
        <begin position="333"/>
        <end position="395"/>
    </location>
</feature>
<feature type="compositionally biased region" description="Low complexity" evidence="6">
    <location>
        <begin position="1027"/>
        <end position="1048"/>
    </location>
</feature>
<dbReference type="EMBL" id="LUCH01001250">
    <property type="protein sequence ID" value="KAF5403398.1"/>
    <property type="molecule type" value="Genomic_DNA"/>
</dbReference>
<dbReference type="GO" id="GO:0000978">
    <property type="term" value="F:RNA polymerase II cis-regulatory region sequence-specific DNA binding"/>
    <property type="evidence" value="ECO:0007669"/>
    <property type="project" value="TreeGrafter"/>
</dbReference>
<dbReference type="Proteomes" id="UP000748531">
    <property type="component" value="Unassembled WGS sequence"/>
</dbReference>
<keyword evidence="2" id="KW-0677">Repeat</keyword>
<sequence length="1653" mass="174400">MEAVFPTPSARNVSDNGIPCISSVINTNNLSVRFPSTQFACSASLETVLPSDHMMNAHLTTHLSVHSGSLSTPTSTPHGSNLMRFTSDLNLSSIKPPIDASPLGDDEDDDMRSLLAAAAAVAASVSPPSPQLRSSSSGLNTPPDTRVCRPLDDVVGSDEHVKSPLESSEHGLHTAGGVALLVSRLTSTAAAYANAEDTLSVRLPSPSSTNCNSPGVVIHKAKNATYTSPAGTPNPRSSQFFSLHSPLRTPSEHSLLPSRASPLSRESFTDVMSLPSSTTITTCNTFIPTASLNSKLSPPSVPPTPQQQQDDHLMNFELVCTDLKLNAEVTGFTESHSQPSSVGISTSTSKPFSSTQPNCSHSELRAPFPPDFSASVTPNEQERSDSIIKSSDPTAVTERDLAVSSTSSCLLTGTWSADKLSFVDSVPSTITPKSIELGNVLPDSQAANFEQVISHPTADQSDLFTTSDSATVSLEVNPNSDTAELAFVLSKSSFPSSNITTHCDRVINGCSSTVVTSFENITHELRDAPPLEVTYTSSKVSVPEVHEQPTVKLEDQITSSGNVVLTKSDSNHNLMTDDDLLKPKHLSGSWSLSTDEHSTSKRLDDTDLLGGTAQLASDLGFLTNGHSPSGLPDFASTKANLTPKNEEACMSDVNPIELDAIITSSEDDPSPKPEGEEHCRALVEELGRGEGVCDEAEYVSAAVSAVEDVVYALAGNRKPDPSLTVDPALQGTGTDRIFTLSLAPIHPDLSSSSLSTNCASSLNQLSMNLINAIYTSHVTESFHPSVTSNGSPNGGVLTDDSHLLTPVHHNLSSTTVHPVRSWDCADVKGEFLCSSCNRTFPQKALLIKHRIMHEEPKHTCETCGRCFVREDKLKRHIMSIHTTEKPHICSICGKAFSRKDKLKDHLKHHERAARNFECQQCQQRFVQKSDLNRHIRGVHQGEPGVGINMGTKRRAPGVTPIRLNKKKSKSASLNSSVGSAFSVVTSTSDTTNPHTEPTNRIDLKTQNGGCVVGSYVNRKALVGDGESAPVTPSSSCSSSSPLINNSGSTVPTVTSVTAAVASLAAMPTMTPAPHSVFAAGAASGLMLPTMTFSQAAAAQQQLVQQHQAAAAAAAVMLPGGATMTTMGTATHHSALALHQHQQQQQQQQFFAINALPNNSLTQSAAVVAQAQHQQHALQHTAQNAATQQQIHLQPELKTVATPSGPMMVLTRIAAASQAGQVHQLASQAMFPQMVGFHSASTQQQQLQQLQQQHQQQAAVAQHHQQLLQQQQASYAAAAAAAGTQLVAVSNQQTGQHLNMNGNIQAGTTHAAAAAAATAAHQFHLHQQANQQLQQQQQAAAAAALAARQHAAAHSFLFPSAASATAAPAGFFCHPQDGSMAAGLILASSADPTGFALAAAAQAQAAAAAAAAAAQQQSTTVCTTSSNLNGNTLSASALAAATGLQVVAGYPDVAQHYAQQQQQQQQQLLFQQQQQQRLVAAAANATNVFMTSGSGNGSGTSLIGPNSASVFLSSSQEDPLRQQPTTQVMMSAQPDSATAMNSCYQLAAALYQQHHPGLVLAAANNAAAAAAAVAGAHNSNSVANAGSAVTTMTLQHHHHQDQQQQQQQQYQQQVQHQAGLMAAYHHHHQQQQQQAAHHQQQQHALQQAQQQASQ</sequence>
<dbReference type="SUPFAM" id="SSF57667">
    <property type="entry name" value="beta-beta-alpha zinc fingers"/>
    <property type="match status" value="2"/>
</dbReference>
<feature type="region of interest" description="Disordered" evidence="6">
    <location>
        <begin position="985"/>
        <end position="1004"/>
    </location>
</feature>
<feature type="domain" description="C2H2-type" evidence="7">
    <location>
        <begin position="916"/>
        <end position="944"/>
    </location>
</feature>
<protein>
    <recommendedName>
        <fullName evidence="7">C2H2-type domain-containing protein</fullName>
    </recommendedName>
</protein>
<feature type="compositionally biased region" description="Low complexity" evidence="6">
    <location>
        <begin position="1629"/>
        <end position="1653"/>
    </location>
</feature>
<dbReference type="InterPro" id="IPR013087">
    <property type="entry name" value="Znf_C2H2_type"/>
</dbReference>
<evidence type="ECO:0000313" key="8">
    <source>
        <dbReference type="EMBL" id="KAF5403398.1"/>
    </source>
</evidence>
<dbReference type="PROSITE" id="PS00028">
    <property type="entry name" value="ZINC_FINGER_C2H2_1"/>
    <property type="match status" value="4"/>
</dbReference>
<feature type="domain" description="C2H2-type" evidence="7">
    <location>
        <begin position="831"/>
        <end position="858"/>
    </location>
</feature>
<feature type="compositionally biased region" description="Polar residues" evidence="6">
    <location>
        <begin position="985"/>
        <end position="996"/>
    </location>
</feature>
<reference evidence="8" key="1">
    <citation type="submission" date="2019-05" db="EMBL/GenBank/DDBJ databases">
        <title>Annotation for the trematode Paragonimus heterotremus.</title>
        <authorList>
            <person name="Choi Y.-J."/>
        </authorList>
    </citation>
    <scope>NUCLEOTIDE SEQUENCE</scope>
    <source>
        <strain evidence="8">LC</strain>
    </source>
</reference>
<comment type="caution">
    <text evidence="8">The sequence shown here is derived from an EMBL/GenBank/DDBJ whole genome shotgun (WGS) entry which is preliminary data.</text>
</comment>
<feature type="region of interest" description="Disordered" evidence="6">
    <location>
        <begin position="125"/>
        <end position="147"/>
    </location>
</feature>
<evidence type="ECO:0000313" key="9">
    <source>
        <dbReference type="Proteomes" id="UP000748531"/>
    </source>
</evidence>
<dbReference type="Pfam" id="PF00096">
    <property type="entry name" value="zf-C2H2"/>
    <property type="match status" value="4"/>
</dbReference>
<dbReference type="SMART" id="SM00355">
    <property type="entry name" value="ZnF_C2H2"/>
    <property type="match status" value="4"/>
</dbReference>
<dbReference type="GO" id="GO:0031519">
    <property type="term" value="C:PcG protein complex"/>
    <property type="evidence" value="ECO:0007669"/>
    <property type="project" value="TreeGrafter"/>
</dbReference>
<keyword evidence="9" id="KW-1185">Reference proteome</keyword>
<evidence type="ECO:0000256" key="1">
    <source>
        <dbReference type="ARBA" id="ARBA00022723"/>
    </source>
</evidence>
<keyword evidence="1" id="KW-0479">Metal-binding</keyword>
<feature type="region of interest" description="Disordered" evidence="6">
    <location>
        <begin position="1025"/>
        <end position="1048"/>
    </location>
</feature>
<gene>
    <name evidence="8" type="ORF">PHET_02934</name>
</gene>
<organism evidence="8 9">
    <name type="scientific">Paragonimus heterotremus</name>
    <dbReference type="NCBI Taxonomy" id="100268"/>
    <lineage>
        <taxon>Eukaryota</taxon>
        <taxon>Metazoa</taxon>
        <taxon>Spiralia</taxon>
        <taxon>Lophotrochozoa</taxon>
        <taxon>Platyhelminthes</taxon>
        <taxon>Trematoda</taxon>
        <taxon>Digenea</taxon>
        <taxon>Plagiorchiida</taxon>
        <taxon>Troglotremata</taxon>
        <taxon>Troglotrematidae</taxon>
        <taxon>Paragonimus</taxon>
    </lineage>
</organism>